<gene>
    <name evidence="3" type="ORF">MELIAE_LOCUS6956</name>
</gene>
<dbReference type="PANTHER" id="PTHR21538:SF23">
    <property type="entry name" value="ANILLIN"/>
    <property type="match status" value="1"/>
</dbReference>
<dbReference type="GO" id="GO:0000915">
    <property type="term" value="P:actomyosin contractile ring assembly"/>
    <property type="evidence" value="ECO:0007669"/>
    <property type="project" value="TreeGrafter"/>
</dbReference>
<keyword evidence="4" id="KW-1185">Reference proteome</keyword>
<sequence>MFNQSTISVNSTMTTYSEPWYDHPLNMQYSEIEEKSSKIYSFFRNKSFRRKSMINKAKGEMRKVIETLKEKKMKKESDKDSGIVDNFSLSQEIEDSFYDKTDLFCQLKMERDTELLKIHQATRAMELLKKSKHHDLSEELLIERILLESSSRQKMILERIQHLGYSETKKRYCSGRVVISNVKLNVKCNDKSRLEEYFVMQARIGYRMYISKPQIAQNNKVQFKDTIIFDDLETNFNIHLQWYRIKLEVSGKKLKKKSNILNKVCRITFDDIHTLNHEEKEVFQTSFNLVGELNLTKEYLAKNPQTFELTSTSLSSSLERKIEMDLKANDVLIYSKFRLFLNVGKMMHNQIFWERKWCVLDGERLKIYSYPSDEEFGQTPDQLILTKEVEITLSDPQCPRKRSFSLTVVDRKLFFMSENLEEFQESTKQLNFVLKNLRIWNV</sequence>
<dbReference type="GO" id="GO:0031106">
    <property type="term" value="P:septin ring organization"/>
    <property type="evidence" value="ECO:0007669"/>
    <property type="project" value="TreeGrafter"/>
</dbReference>
<dbReference type="PANTHER" id="PTHR21538">
    <property type="entry name" value="ANILLIN/RHOTEKIN RTKN"/>
    <property type="match status" value="1"/>
</dbReference>
<dbReference type="AlphaFoldDB" id="A0A9P0B5J8"/>
<feature type="domain" description="PH" evidence="1">
    <location>
        <begin position="353"/>
        <end position="425"/>
    </location>
</feature>
<name>A0A9P0B5J8_BRAAE</name>
<protein>
    <recommendedName>
        <fullName evidence="5">PH domain-containing protein</fullName>
    </recommendedName>
</protein>
<dbReference type="InterPro" id="IPR001849">
    <property type="entry name" value="PH_domain"/>
</dbReference>
<proteinExistence type="predicted"/>
<evidence type="ECO:0000313" key="4">
    <source>
        <dbReference type="Proteomes" id="UP001154078"/>
    </source>
</evidence>
<dbReference type="EMBL" id="OV121135">
    <property type="protein sequence ID" value="CAH0555647.1"/>
    <property type="molecule type" value="Genomic_DNA"/>
</dbReference>
<dbReference type="Proteomes" id="UP001154078">
    <property type="component" value="Chromosome 4"/>
</dbReference>
<dbReference type="Gene3D" id="2.30.29.30">
    <property type="entry name" value="Pleckstrin-homology domain (PH domain)/Phosphotyrosine-binding domain (PTB)"/>
    <property type="match status" value="1"/>
</dbReference>
<evidence type="ECO:0000313" key="3">
    <source>
        <dbReference type="EMBL" id="CAH0555647.1"/>
    </source>
</evidence>
<dbReference type="SUPFAM" id="SSF50729">
    <property type="entry name" value="PH domain-like"/>
    <property type="match status" value="1"/>
</dbReference>
<dbReference type="InterPro" id="IPR012966">
    <property type="entry name" value="AHD"/>
</dbReference>
<evidence type="ECO:0000259" key="1">
    <source>
        <dbReference type="Pfam" id="PF00169"/>
    </source>
</evidence>
<dbReference type="InterPro" id="IPR011993">
    <property type="entry name" value="PH-like_dom_sf"/>
</dbReference>
<dbReference type="Pfam" id="PF08174">
    <property type="entry name" value="Anillin"/>
    <property type="match status" value="1"/>
</dbReference>
<feature type="domain" description="Anillin homology" evidence="2">
    <location>
        <begin position="173"/>
        <end position="299"/>
    </location>
</feature>
<reference evidence="3" key="1">
    <citation type="submission" date="2021-12" db="EMBL/GenBank/DDBJ databases">
        <authorList>
            <person name="King R."/>
        </authorList>
    </citation>
    <scope>NUCLEOTIDE SEQUENCE</scope>
</reference>
<evidence type="ECO:0008006" key="5">
    <source>
        <dbReference type="Google" id="ProtNLM"/>
    </source>
</evidence>
<dbReference type="InterPro" id="IPR051364">
    <property type="entry name" value="Cytokinesis/Rho-signaling"/>
</dbReference>
<organism evidence="3 4">
    <name type="scientific">Brassicogethes aeneus</name>
    <name type="common">Rape pollen beetle</name>
    <name type="synonym">Meligethes aeneus</name>
    <dbReference type="NCBI Taxonomy" id="1431903"/>
    <lineage>
        <taxon>Eukaryota</taxon>
        <taxon>Metazoa</taxon>
        <taxon>Ecdysozoa</taxon>
        <taxon>Arthropoda</taxon>
        <taxon>Hexapoda</taxon>
        <taxon>Insecta</taxon>
        <taxon>Pterygota</taxon>
        <taxon>Neoptera</taxon>
        <taxon>Endopterygota</taxon>
        <taxon>Coleoptera</taxon>
        <taxon>Polyphaga</taxon>
        <taxon>Cucujiformia</taxon>
        <taxon>Nitidulidae</taxon>
        <taxon>Meligethinae</taxon>
        <taxon>Brassicogethes</taxon>
    </lineage>
</organism>
<accession>A0A9P0B5J8</accession>
<evidence type="ECO:0000259" key="2">
    <source>
        <dbReference type="Pfam" id="PF08174"/>
    </source>
</evidence>
<dbReference type="GO" id="GO:0000281">
    <property type="term" value="P:mitotic cytokinesis"/>
    <property type="evidence" value="ECO:0007669"/>
    <property type="project" value="TreeGrafter"/>
</dbReference>
<dbReference type="OrthoDB" id="5915976at2759"/>
<dbReference type="Pfam" id="PF00169">
    <property type="entry name" value="PH"/>
    <property type="match status" value="1"/>
</dbReference>
<dbReference type="GO" id="GO:0005826">
    <property type="term" value="C:actomyosin contractile ring"/>
    <property type="evidence" value="ECO:0007669"/>
    <property type="project" value="TreeGrafter"/>
</dbReference>